<reference evidence="11 12" key="1">
    <citation type="submission" date="2024-04" db="EMBL/GenBank/DDBJ databases">
        <authorList>
            <person name="Fracassetti M."/>
        </authorList>
    </citation>
    <scope>NUCLEOTIDE SEQUENCE [LARGE SCALE GENOMIC DNA]</scope>
</reference>
<organism evidence="11 12">
    <name type="scientific">Linum trigynum</name>
    <dbReference type="NCBI Taxonomy" id="586398"/>
    <lineage>
        <taxon>Eukaryota</taxon>
        <taxon>Viridiplantae</taxon>
        <taxon>Streptophyta</taxon>
        <taxon>Embryophyta</taxon>
        <taxon>Tracheophyta</taxon>
        <taxon>Spermatophyta</taxon>
        <taxon>Magnoliopsida</taxon>
        <taxon>eudicotyledons</taxon>
        <taxon>Gunneridae</taxon>
        <taxon>Pentapetalae</taxon>
        <taxon>rosids</taxon>
        <taxon>fabids</taxon>
        <taxon>Malpighiales</taxon>
        <taxon>Linaceae</taxon>
        <taxon>Linum</taxon>
    </lineage>
</organism>
<comment type="catalytic activity">
    <reaction evidence="8">
        <text>L-prolyl-[collagen] + 2-oxoglutarate + O2 = trans-4-hydroxy-L-prolyl-[collagen] + succinate + CO2</text>
        <dbReference type="Rhea" id="RHEA:18945"/>
        <dbReference type="Rhea" id="RHEA-COMP:11676"/>
        <dbReference type="Rhea" id="RHEA-COMP:11680"/>
        <dbReference type="ChEBI" id="CHEBI:15379"/>
        <dbReference type="ChEBI" id="CHEBI:16526"/>
        <dbReference type="ChEBI" id="CHEBI:16810"/>
        <dbReference type="ChEBI" id="CHEBI:30031"/>
        <dbReference type="ChEBI" id="CHEBI:50342"/>
        <dbReference type="ChEBI" id="CHEBI:61965"/>
        <dbReference type="EC" id="1.14.11.2"/>
    </reaction>
</comment>
<evidence type="ECO:0000256" key="5">
    <source>
        <dbReference type="ARBA" id="ARBA00022968"/>
    </source>
</evidence>
<dbReference type="GO" id="GO:0031418">
    <property type="term" value="F:L-ascorbic acid binding"/>
    <property type="evidence" value="ECO:0007669"/>
    <property type="project" value="InterPro"/>
</dbReference>
<keyword evidence="9" id="KW-1133">Transmembrane helix</keyword>
<dbReference type="InterPro" id="IPR036047">
    <property type="entry name" value="F-box-like_dom_sf"/>
</dbReference>
<keyword evidence="4" id="KW-0223">Dioxygenase</keyword>
<evidence type="ECO:0000259" key="10">
    <source>
        <dbReference type="PROSITE" id="PS51471"/>
    </source>
</evidence>
<dbReference type="InterPro" id="IPR005123">
    <property type="entry name" value="Oxoglu/Fe-dep_dioxygenase_dom"/>
</dbReference>
<dbReference type="Gene3D" id="1.20.1280.50">
    <property type="match status" value="1"/>
</dbReference>
<dbReference type="InterPro" id="IPR006620">
    <property type="entry name" value="Pro_4_hyd_alph"/>
</dbReference>
<dbReference type="InterPro" id="IPR044862">
    <property type="entry name" value="Pro_4_hyd_alph_FE2OG_OXY"/>
</dbReference>
<keyword evidence="12" id="KW-1185">Reference proteome</keyword>
<name>A0AAV2GFK8_9ROSI</name>
<proteinExistence type="predicted"/>
<dbReference type="SUPFAM" id="SSF81383">
    <property type="entry name" value="F-box domain"/>
    <property type="match status" value="1"/>
</dbReference>
<dbReference type="GO" id="GO:0005506">
    <property type="term" value="F:iron ion binding"/>
    <property type="evidence" value="ECO:0007669"/>
    <property type="project" value="InterPro"/>
</dbReference>
<dbReference type="PANTHER" id="PTHR10869">
    <property type="entry name" value="PROLYL 4-HYDROXYLASE ALPHA SUBUNIT"/>
    <property type="match status" value="1"/>
</dbReference>
<evidence type="ECO:0000256" key="8">
    <source>
        <dbReference type="ARBA" id="ARBA00049169"/>
    </source>
</evidence>
<evidence type="ECO:0000256" key="3">
    <source>
        <dbReference type="ARBA" id="ARBA00022723"/>
    </source>
</evidence>
<evidence type="ECO:0000256" key="7">
    <source>
        <dbReference type="ARBA" id="ARBA00023004"/>
    </source>
</evidence>
<dbReference type="EMBL" id="OZ034821">
    <property type="protein sequence ID" value="CAL1409536.1"/>
    <property type="molecule type" value="Genomic_DNA"/>
</dbReference>
<evidence type="ECO:0000256" key="6">
    <source>
        <dbReference type="ARBA" id="ARBA00023002"/>
    </source>
</evidence>
<dbReference type="InterPro" id="IPR045054">
    <property type="entry name" value="P4HA-like"/>
</dbReference>
<dbReference type="GO" id="GO:0004656">
    <property type="term" value="F:procollagen-proline 4-dioxygenase activity"/>
    <property type="evidence" value="ECO:0007669"/>
    <property type="project" value="UniProtKB-EC"/>
</dbReference>
<dbReference type="SMART" id="SM00702">
    <property type="entry name" value="P4Hc"/>
    <property type="match status" value="1"/>
</dbReference>
<keyword evidence="9" id="KW-0812">Transmembrane</keyword>
<dbReference type="PROSITE" id="PS51471">
    <property type="entry name" value="FE2OG_OXY"/>
    <property type="match status" value="1"/>
</dbReference>
<accession>A0AAV2GFK8</accession>
<comment type="subcellular location">
    <subcellularLocation>
        <location evidence="2">Endoplasmic reticulum membrane</location>
        <topology evidence="2">Single-pass type II membrane protein</topology>
    </subcellularLocation>
</comment>
<dbReference type="InterPro" id="IPR001810">
    <property type="entry name" value="F-box_dom"/>
</dbReference>
<feature type="transmembrane region" description="Helical" evidence="9">
    <location>
        <begin position="40"/>
        <end position="57"/>
    </location>
</feature>
<evidence type="ECO:0000313" key="12">
    <source>
        <dbReference type="Proteomes" id="UP001497516"/>
    </source>
</evidence>
<evidence type="ECO:0000256" key="9">
    <source>
        <dbReference type="SAM" id="Phobius"/>
    </source>
</evidence>
<dbReference type="AlphaFoldDB" id="A0AAV2GFK8"/>
<comment type="cofactor">
    <cofactor evidence="1">
        <name>L-ascorbate</name>
        <dbReference type="ChEBI" id="CHEBI:38290"/>
    </cofactor>
</comment>
<protein>
    <recommendedName>
        <fullName evidence="10">Fe2OG dioxygenase domain-containing protein</fullName>
    </recommendedName>
</protein>
<dbReference type="Pfam" id="PF13640">
    <property type="entry name" value="2OG-FeII_Oxy_3"/>
    <property type="match status" value="1"/>
</dbReference>
<gene>
    <name evidence="11" type="ORF">LTRI10_LOCUS49029</name>
</gene>
<dbReference type="GO" id="GO:0005789">
    <property type="term" value="C:endoplasmic reticulum membrane"/>
    <property type="evidence" value="ECO:0007669"/>
    <property type="project" value="UniProtKB-SubCell"/>
</dbReference>
<dbReference type="PANTHER" id="PTHR10869:SF123">
    <property type="entry name" value="PROLYL 4-HYDROXYLASE 10-RELATED"/>
    <property type="match status" value="1"/>
</dbReference>
<evidence type="ECO:0000256" key="4">
    <source>
        <dbReference type="ARBA" id="ARBA00022964"/>
    </source>
</evidence>
<dbReference type="Pfam" id="PF00646">
    <property type="entry name" value="F-box"/>
    <property type="match status" value="1"/>
</dbReference>
<keyword evidence="3" id="KW-0479">Metal-binding</keyword>
<keyword evidence="5" id="KW-0735">Signal-anchor</keyword>
<evidence type="ECO:0000256" key="2">
    <source>
        <dbReference type="ARBA" id="ARBA00004648"/>
    </source>
</evidence>
<keyword evidence="6" id="KW-0560">Oxidoreductase</keyword>
<feature type="domain" description="Fe2OG dioxygenase" evidence="10">
    <location>
        <begin position="237"/>
        <end position="359"/>
    </location>
</feature>
<keyword evidence="7" id="KW-0408">Iron</keyword>
<dbReference type="Proteomes" id="UP001497516">
    <property type="component" value="Chromosome 8"/>
</dbReference>
<evidence type="ECO:0000313" key="11">
    <source>
        <dbReference type="EMBL" id="CAL1409536.1"/>
    </source>
</evidence>
<keyword evidence="9" id="KW-0472">Membrane</keyword>
<sequence length="365" mass="41809">MRSRRTQTKAEVSDTKGFTFPSNRLLLFLELSRVIRVIEMYWFLPLLLCGSLLATHLRQQRRDALKANKLPPPPPQQQFPKLEDDLMVEILVRSFPDPRSAGRCKLVCKRWRNLIAGTRFKHRFASRHQFLLARGILSIPRNNITAGENQTSRCWAELISWEPRAFIYHNFLSKTECEHLISRAKPHMVRSKLISLDTLTSIESSKRTSTQAPVGSSNVVRDIEKRIADFTFIPVENGERLTVVHYEVGQKLEPHFDYTGPHDYYTKTGGARAASILMYLSDVEEGGETVFPFAKPIDYSSKEKKRKRLGLSVKPKMGDALVFWNIKPDGNVDPYSEHAGSAVIKGDKWLALNFMRVKKRKVQNG</sequence>
<dbReference type="Gene3D" id="2.60.120.620">
    <property type="entry name" value="q2cbj1_9rhob like domain"/>
    <property type="match status" value="1"/>
</dbReference>
<evidence type="ECO:0000256" key="1">
    <source>
        <dbReference type="ARBA" id="ARBA00001961"/>
    </source>
</evidence>